<comment type="caution">
    <text evidence="1">The sequence shown here is derived from an EMBL/GenBank/DDBJ whole genome shotgun (WGS) entry which is preliminary data.</text>
</comment>
<proteinExistence type="predicted"/>
<reference evidence="1 2" key="1">
    <citation type="journal article" date="2021" name="Genome Biol.">
        <title>AFLAP: assembly-free linkage analysis pipeline using k-mers from genome sequencing data.</title>
        <authorList>
            <person name="Fletcher K."/>
            <person name="Zhang L."/>
            <person name="Gil J."/>
            <person name="Han R."/>
            <person name="Cavanaugh K."/>
            <person name="Michelmore R."/>
        </authorList>
    </citation>
    <scope>NUCLEOTIDE SEQUENCE [LARGE SCALE GENOMIC DNA]</scope>
    <source>
        <strain evidence="1 2">SF5</strain>
    </source>
</reference>
<dbReference type="KEGG" id="blac:94347133"/>
<dbReference type="RefSeq" id="XP_067816688.1">
    <property type="nucleotide sequence ID" value="XM_067961462.1"/>
</dbReference>
<evidence type="ECO:0000313" key="2">
    <source>
        <dbReference type="Proteomes" id="UP000294530"/>
    </source>
</evidence>
<organism evidence="1 2">
    <name type="scientific">Bremia lactucae</name>
    <name type="common">Lettuce downy mildew</name>
    <dbReference type="NCBI Taxonomy" id="4779"/>
    <lineage>
        <taxon>Eukaryota</taxon>
        <taxon>Sar</taxon>
        <taxon>Stramenopiles</taxon>
        <taxon>Oomycota</taxon>
        <taxon>Peronosporomycetes</taxon>
        <taxon>Peronosporales</taxon>
        <taxon>Peronosporaceae</taxon>
        <taxon>Bremia</taxon>
    </lineage>
</organism>
<dbReference type="AlphaFoldDB" id="A0A976FIN1"/>
<name>A0A976FIN1_BRELC</name>
<accession>A0A976FIN1</accession>
<dbReference type="GeneID" id="94347133"/>
<gene>
    <name evidence="1" type="ORF">CCR75_003366</name>
</gene>
<keyword evidence="2" id="KW-1185">Reference proteome</keyword>
<dbReference type="Proteomes" id="UP000294530">
    <property type="component" value="Unassembled WGS sequence"/>
</dbReference>
<dbReference type="OrthoDB" id="167673at2759"/>
<evidence type="ECO:0000313" key="1">
    <source>
        <dbReference type="EMBL" id="TDH67189.1"/>
    </source>
</evidence>
<sequence>MDTLLPISIEKNGLAVVQDQKEITTEIVEAPPIKRIKNDIMSRSCQFCSSKKHVATGCCSQACKKCCLKREGVCPAHPKEVKKMEPDPIQIKKPVLKNEFREPNFHYYGETLTIFCIRDFFESKKLSQGVLKDQERAERVSGNVWGRRNKNSAADCKIKELIKSALGKRPAPDTITTLATVDASTK</sequence>
<protein>
    <submittedName>
        <fullName evidence="1">Uncharacterized protein</fullName>
    </submittedName>
</protein>
<dbReference type="EMBL" id="SHOA02000014">
    <property type="protein sequence ID" value="TDH67189.1"/>
    <property type="molecule type" value="Genomic_DNA"/>
</dbReference>